<evidence type="ECO:0000313" key="2">
    <source>
        <dbReference type="Proteomes" id="UP000252355"/>
    </source>
</evidence>
<name>A0A367ZL35_9BACT</name>
<accession>A0A367ZL35</accession>
<reference evidence="1 2" key="1">
    <citation type="submission" date="2018-05" db="EMBL/GenBank/DDBJ databases">
        <title>A metagenomic window into the 2 km-deep terrestrial subsurface aquifer revealed taxonomically and functionally diverse microbial community comprising novel uncultured bacterial lineages.</title>
        <authorList>
            <person name="Kadnikov V.V."/>
            <person name="Mardanov A.V."/>
            <person name="Beletsky A.V."/>
            <person name="Banks D."/>
            <person name="Pimenov N.V."/>
            <person name="Frank Y.A."/>
            <person name="Karnachuk O.V."/>
            <person name="Ravin N.V."/>
        </authorList>
    </citation>
    <scope>NUCLEOTIDE SEQUENCE [LARGE SCALE GENOMIC DNA]</scope>
    <source>
        <strain evidence="1">BY5</strain>
    </source>
</reference>
<gene>
    <name evidence="1" type="ORF">OZSIB_0953</name>
</gene>
<organism evidence="1 2">
    <name type="scientific">Candidatus Ozemobacter sibiricus</name>
    <dbReference type="NCBI Taxonomy" id="2268124"/>
    <lineage>
        <taxon>Bacteria</taxon>
        <taxon>Candidatus Ozemobacteria</taxon>
        <taxon>Candidatus Ozemobacterales</taxon>
        <taxon>Candidatus Ozemobacteraceae</taxon>
        <taxon>Candidatus Ozemobacter</taxon>
    </lineage>
</organism>
<evidence type="ECO:0000313" key="1">
    <source>
        <dbReference type="EMBL" id="RCK78803.1"/>
    </source>
</evidence>
<protein>
    <submittedName>
        <fullName evidence="1">Uncharacterized protein</fullName>
    </submittedName>
</protein>
<comment type="caution">
    <text evidence="1">The sequence shown here is derived from an EMBL/GenBank/DDBJ whole genome shotgun (WGS) entry which is preliminary data.</text>
</comment>
<dbReference type="AlphaFoldDB" id="A0A367ZL35"/>
<dbReference type="EMBL" id="QOQW01000018">
    <property type="protein sequence ID" value="RCK78803.1"/>
    <property type="molecule type" value="Genomic_DNA"/>
</dbReference>
<proteinExistence type="predicted"/>
<dbReference type="Proteomes" id="UP000252355">
    <property type="component" value="Unassembled WGS sequence"/>
</dbReference>
<sequence>MVKEPGPVAFHDGVVYLEQIKGMSEEISKRIQVANLKVDCL</sequence>